<evidence type="ECO:0000313" key="3">
    <source>
        <dbReference type="Proteomes" id="UP000436822"/>
    </source>
</evidence>
<dbReference type="AlphaFoldDB" id="A0A6N6JKD0"/>
<dbReference type="PANTHER" id="PTHR43162:SF1">
    <property type="entry name" value="PRESTALK A DIFFERENTIATION PROTEIN A"/>
    <property type="match status" value="1"/>
</dbReference>
<dbReference type="CDD" id="cd05269">
    <property type="entry name" value="TMR_SDR_a"/>
    <property type="match status" value="1"/>
</dbReference>
<dbReference type="Proteomes" id="UP000436822">
    <property type="component" value="Unassembled WGS sequence"/>
</dbReference>
<reference evidence="2 3" key="1">
    <citation type="submission" date="2019-12" db="EMBL/GenBank/DDBJ databases">
        <title>Litoreibacter badius sp. nov., a novel bacteriochlorophyll a-containing bacterium in the genus Litoreibacter.</title>
        <authorList>
            <person name="Kanamuro M."/>
            <person name="Takabe Y."/>
            <person name="Mori K."/>
            <person name="Takaichi S."/>
            <person name="Hanada S."/>
        </authorList>
    </citation>
    <scope>NUCLEOTIDE SEQUENCE [LARGE SCALE GENOMIC DNA]</scope>
    <source>
        <strain evidence="2 3">K6</strain>
    </source>
</reference>
<protein>
    <submittedName>
        <fullName evidence="2">NAD(P)-dependent oxidoreductase</fullName>
    </submittedName>
</protein>
<proteinExistence type="predicted"/>
<evidence type="ECO:0000259" key="1">
    <source>
        <dbReference type="Pfam" id="PF05368"/>
    </source>
</evidence>
<dbReference type="InterPro" id="IPR008030">
    <property type="entry name" value="NmrA-like"/>
</dbReference>
<dbReference type="OrthoDB" id="7419852at2"/>
<evidence type="ECO:0000313" key="2">
    <source>
        <dbReference type="EMBL" id="GFE66594.1"/>
    </source>
</evidence>
<organism evidence="2 3">
    <name type="scientific">Litoreibacter roseus</name>
    <dbReference type="NCBI Taxonomy" id="2601869"/>
    <lineage>
        <taxon>Bacteria</taxon>
        <taxon>Pseudomonadati</taxon>
        <taxon>Pseudomonadota</taxon>
        <taxon>Alphaproteobacteria</taxon>
        <taxon>Rhodobacterales</taxon>
        <taxon>Roseobacteraceae</taxon>
        <taxon>Litoreibacter</taxon>
    </lineage>
</organism>
<dbReference type="Pfam" id="PF05368">
    <property type="entry name" value="NmrA"/>
    <property type="match status" value="1"/>
</dbReference>
<name>A0A6N6JKD0_9RHOB</name>
<sequence>MIVVTGATGGNGSEIVRLLNERGASVRGMVRDPERARGRLPAAVELVRGDFDAPETLAPAMRGAQTLMLISSADPSLPDRELAAVQAAKDAGIERIVKFSVIAADHEPTFGFGHWHRPVEEAIRASGLAWTFLRPNVFMQNLFWFTDPIKSDGVFGLPVGDANVSVIDTRDIAACAAAVLSEDGHDGQAYLLTGPEALSFQQQADVLTDVLGRSIHHEDITPEEHKRRLLSFGQSEAYADAELELDAELKAGELGTVSDSVKRLTGRPARSFRDFARDFAREFRPEVAS</sequence>
<dbReference type="InterPro" id="IPR051604">
    <property type="entry name" value="Ergot_Alk_Oxidoreductase"/>
</dbReference>
<dbReference type="PANTHER" id="PTHR43162">
    <property type="match status" value="1"/>
</dbReference>
<dbReference type="InterPro" id="IPR036291">
    <property type="entry name" value="NAD(P)-bd_dom_sf"/>
</dbReference>
<dbReference type="RefSeq" id="WP_159809775.1">
    <property type="nucleotide sequence ID" value="NZ_BLJE01000005.1"/>
</dbReference>
<dbReference type="EMBL" id="BLJE01000005">
    <property type="protein sequence ID" value="GFE66594.1"/>
    <property type="molecule type" value="Genomic_DNA"/>
</dbReference>
<keyword evidence="3" id="KW-1185">Reference proteome</keyword>
<dbReference type="SUPFAM" id="SSF51735">
    <property type="entry name" value="NAD(P)-binding Rossmann-fold domains"/>
    <property type="match status" value="1"/>
</dbReference>
<accession>A0A6N6JKD0</accession>
<feature type="domain" description="NmrA-like" evidence="1">
    <location>
        <begin position="2"/>
        <end position="237"/>
    </location>
</feature>
<comment type="caution">
    <text evidence="2">The sequence shown here is derived from an EMBL/GenBank/DDBJ whole genome shotgun (WGS) entry which is preliminary data.</text>
</comment>
<dbReference type="Gene3D" id="3.40.50.720">
    <property type="entry name" value="NAD(P)-binding Rossmann-like Domain"/>
    <property type="match status" value="1"/>
</dbReference>
<dbReference type="Gene3D" id="3.90.25.10">
    <property type="entry name" value="UDP-galactose 4-epimerase, domain 1"/>
    <property type="match status" value="1"/>
</dbReference>
<gene>
    <name evidence="2" type="ORF">KIN_36680</name>
</gene>